<dbReference type="EMBL" id="JARJCM010000011">
    <property type="protein sequence ID" value="KAJ7042864.1"/>
    <property type="molecule type" value="Genomic_DNA"/>
</dbReference>
<keyword evidence="3" id="KW-1185">Reference proteome</keyword>
<reference evidence="2" key="1">
    <citation type="submission" date="2023-03" db="EMBL/GenBank/DDBJ databases">
        <title>Massive genome expansion in bonnet fungi (Mycena s.s.) driven by repeated elements and novel gene families across ecological guilds.</title>
        <authorList>
            <consortium name="Lawrence Berkeley National Laboratory"/>
            <person name="Harder C.B."/>
            <person name="Miyauchi S."/>
            <person name="Viragh M."/>
            <person name="Kuo A."/>
            <person name="Thoen E."/>
            <person name="Andreopoulos B."/>
            <person name="Lu D."/>
            <person name="Skrede I."/>
            <person name="Drula E."/>
            <person name="Henrissat B."/>
            <person name="Morin E."/>
            <person name="Kohler A."/>
            <person name="Barry K."/>
            <person name="LaButti K."/>
            <person name="Morin E."/>
            <person name="Salamov A."/>
            <person name="Lipzen A."/>
            <person name="Mereny Z."/>
            <person name="Hegedus B."/>
            <person name="Baldrian P."/>
            <person name="Stursova M."/>
            <person name="Weitz H."/>
            <person name="Taylor A."/>
            <person name="Grigoriev I.V."/>
            <person name="Nagy L.G."/>
            <person name="Martin F."/>
            <person name="Kauserud H."/>
        </authorList>
    </citation>
    <scope>NUCLEOTIDE SEQUENCE</scope>
    <source>
        <strain evidence="2">CBHHK200</strain>
    </source>
</reference>
<evidence type="ECO:0000313" key="2">
    <source>
        <dbReference type="EMBL" id="KAJ7042864.1"/>
    </source>
</evidence>
<comment type="caution">
    <text evidence="2">The sequence shown here is derived from an EMBL/GenBank/DDBJ whole genome shotgun (WGS) entry which is preliminary data.</text>
</comment>
<feature type="compositionally biased region" description="Polar residues" evidence="1">
    <location>
        <begin position="492"/>
        <end position="509"/>
    </location>
</feature>
<feature type="region of interest" description="Disordered" evidence="1">
    <location>
        <begin position="402"/>
        <end position="456"/>
    </location>
</feature>
<feature type="compositionally biased region" description="Pro residues" evidence="1">
    <location>
        <begin position="408"/>
        <end position="421"/>
    </location>
</feature>
<organism evidence="2 3">
    <name type="scientific">Mycena alexandri</name>
    <dbReference type="NCBI Taxonomy" id="1745969"/>
    <lineage>
        <taxon>Eukaryota</taxon>
        <taxon>Fungi</taxon>
        <taxon>Dikarya</taxon>
        <taxon>Basidiomycota</taxon>
        <taxon>Agaricomycotina</taxon>
        <taxon>Agaricomycetes</taxon>
        <taxon>Agaricomycetidae</taxon>
        <taxon>Agaricales</taxon>
        <taxon>Marasmiineae</taxon>
        <taxon>Mycenaceae</taxon>
        <taxon>Mycena</taxon>
    </lineage>
</organism>
<accession>A0AAD6XF05</accession>
<sequence length="576" mass="64950">MNFSASICRRALQGVHWTQRRSFYSHEPFYRWHSPLPFRRHKARGRIKPFELPAGVTTLDPTKITSKQYFDISKSQLASQYRQIKRQNFVDPNQRQYGDEVPTADAKFPSDTKGFLYFYSPPDRNPMGGCLRFRLTDHPSSQGFLAGHDLLLPHGLPWELPIWEAVTWSGYQNILDVLTADGFAPPMLQVACKSLNVWRDSVFISALGQPWVVNWATEFSRIYVIRPFLHPVPTLIQHPWFHYRRGGSRKAPYSGRGIVSIIKTPDGELALRVEKVLSLIQHSINRHTVKPVEGAATELVARLFQKSTKISELKAFQTVTHALPPIERLPWARADASPLKVYRHPPQPVLKTVMKSLEPDLAPESGRLPPLAIRSSQEHERRRAIAMGIPHPDTVPARDLPREALKRSPPPPPPVEPPPPTWDRLMEWNPPADTITSPSVRIQSFPLPPEAPPPHRAYEEHEQYLSWYGLQPQALQDGAGPDALQEPPPHHASNQLPHAQTPADGQSVTGPWYPNARELPPHPAYSQLPHAQVPADGRTEMPRLRPRPPPPPPRYGAAAGGLHPPSWAPNAPPPRR</sequence>
<gene>
    <name evidence="2" type="ORF">C8F04DRAFT_55534</name>
</gene>
<evidence type="ECO:0000313" key="3">
    <source>
        <dbReference type="Proteomes" id="UP001218188"/>
    </source>
</evidence>
<dbReference type="Proteomes" id="UP001218188">
    <property type="component" value="Unassembled WGS sequence"/>
</dbReference>
<feature type="region of interest" description="Disordered" evidence="1">
    <location>
        <begin position="473"/>
        <end position="576"/>
    </location>
</feature>
<protein>
    <submittedName>
        <fullName evidence="2">Uncharacterized protein</fullName>
    </submittedName>
</protein>
<proteinExistence type="predicted"/>
<dbReference type="AlphaFoldDB" id="A0AAD6XF05"/>
<evidence type="ECO:0000256" key="1">
    <source>
        <dbReference type="SAM" id="MobiDB-lite"/>
    </source>
</evidence>
<name>A0AAD6XF05_9AGAR</name>
<feature type="compositionally biased region" description="Pro residues" evidence="1">
    <location>
        <begin position="446"/>
        <end position="455"/>
    </location>
</feature>
<feature type="compositionally biased region" description="Pro residues" evidence="1">
    <location>
        <begin position="566"/>
        <end position="576"/>
    </location>
</feature>